<protein>
    <recommendedName>
        <fullName evidence="1">DUF7024 domain-containing protein</fullName>
    </recommendedName>
</protein>
<sequence>MREPLLGDVCLVIKAHTTPKQVGRDIWVRMGGVTQSWLPETEAVRTYQFDFILPEPVSIIEVEPTAPGYPADWDQGNTDLRKLGVGFHHLAVLKGNCAKKLINEEVKK</sequence>
<name>A0ABY3SVL2_9GAMM</name>
<evidence type="ECO:0000259" key="1">
    <source>
        <dbReference type="Pfam" id="PF22895"/>
    </source>
</evidence>
<keyword evidence="3" id="KW-1185">Reference proteome</keyword>
<proteinExistence type="predicted"/>
<dbReference type="EMBL" id="CP091244">
    <property type="protein sequence ID" value="UJS22730.1"/>
    <property type="molecule type" value="Genomic_DNA"/>
</dbReference>
<dbReference type="InterPro" id="IPR054288">
    <property type="entry name" value="DUF7024"/>
</dbReference>
<accession>A0ABY3SVL2</accession>
<dbReference type="Pfam" id="PF22895">
    <property type="entry name" value="DUF7024"/>
    <property type="match status" value="1"/>
</dbReference>
<reference evidence="2" key="1">
    <citation type="journal article" date="2022" name="Microorganisms">
        <title>Two New Species of Filamentous Sulfur Bacteria of the Genus Thiothrix, Thiothrix winogradskyi sp. nov. and 'Candidatus Thiothrix sulfatifontis' sp. nov.</title>
        <authorList>
            <person name="Ravin N.V."/>
            <person name="Rossetti S."/>
            <person name="Beletsky A.V."/>
            <person name="Kadnikov V.V."/>
            <person name="Rudenko T.S."/>
            <person name="Smolyakov D.D."/>
            <person name="Moskvitina M.I."/>
            <person name="Gureeva M.V."/>
            <person name="Mardanov A.V."/>
            <person name="Grabovich M.Y."/>
        </authorList>
    </citation>
    <scope>NUCLEOTIDE SEQUENCE</scope>
    <source>
        <strain evidence="2">CT3</strain>
    </source>
</reference>
<gene>
    <name evidence="2" type="ORF">L2Y54_12325</name>
</gene>
<feature type="domain" description="DUF7024" evidence="1">
    <location>
        <begin position="2"/>
        <end position="93"/>
    </location>
</feature>
<evidence type="ECO:0000313" key="2">
    <source>
        <dbReference type="EMBL" id="UJS22730.1"/>
    </source>
</evidence>
<organism evidence="2 3">
    <name type="scientific">Thiothrix winogradskyi</name>
    <dbReference type="NCBI Taxonomy" id="96472"/>
    <lineage>
        <taxon>Bacteria</taxon>
        <taxon>Pseudomonadati</taxon>
        <taxon>Pseudomonadota</taxon>
        <taxon>Gammaproteobacteria</taxon>
        <taxon>Thiotrichales</taxon>
        <taxon>Thiotrichaceae</taxon>
        <taxon>Thiothrix</taxon>
    </lineage>
</organism>
<evidence type="ECO:0000313" key="3">
    <source>
        <dbReference type="Proteomes" id="UP001054801"/>
    </source>
</evidence>
<dbReference type="Proteomes" id="UP001054801">
    <property type="component" value="Chromosome"/>
</dbReference>